<proteinExistence type="predicted"/>
<evidence type="ECO:0000313" key="2">
    <source>
        <dbReference type="Proteomes" id="UP000887574"/>
    </source>
</evidence>
<dbReference type="WBParaSite" id="jg14744">
    <property type="protein sequence ID" value="jg14744"/>
    <property type="gene ID" value="jg14744"/>
</dbReference>
<dbReference type="Proteomes" id="UP000887574">
    <property type="component" value="Unplaced"/>
</dbReference>
<keyword evidence="1" id="KW-0732">Signal</keyword>
<organism evidence="2 3">
    <name type="scientific">Ditylenchus dipsaci</name>
    <dbReference type="NCBI Taxonomy" id="166011"/>
    <lineage>
        <taxon>Eukaryota</taxon>
        <taxon>Metazoa</taxon>
        <taxon>Ecdysozoa</taxon>
        <taxon>Nematoda</taxon>
        <taxon>Chromadorea</taxon>
        <taxon>Rhabditida</taxon>
        <taxon>Tylenchina</taxon>
        <taxon>Tylenchomorpha</taxon>
        <taxon>Sphaerularioidea</taxon>
        <taxon>Anguinidae</taxon>
        <taxon>Anguininae</taxon>
        <taxon>Ditylenchus</taxon>
    </lineage>
</organism>
<keyword evidence="2" id="KW-1185">Reference proteome</keyword>
<name>A0A915D239_9BILA</name>
<dbReference type="AlphaFoldDB" id="A0A915D239"/>
<accession>A0A915D239</accession>
<reference evidence="3" key="1">
    <citation type="submission" date="2022-11" db="UniProtKB">
        <authorList>
            <consortium name="WormBaseParasite"/>
        </authorList>
    </citation>
    <scope>IDENTIFICATION</scope>
</reference>
<feature type="signal peptide" evidence="1">
    <location>
        <begin position="1"/>
        <end position="27"/>
    </location>
</feature>
<sequence length="68" mass="7278">MINHVLHAAFQLLWFVLLLTVLITSDGTQSNAITTKVITTLAKKGLGMTVPGKVMSLLGAAVQETLRT</sequence>
<evidence type="ECO:0000256" key="1">
    <source>
        <dbReference type="SAM" id="SignalP"/>
    </source>
</evidence>
<evidence type="ECO:0000313" key="3">
    <source>
        <dbReference type="WBParaSite" id="jg14744"/>
    </source>
</evidence>
<protein>
    <submittedName>
        <fullName evidence="3">Secreted protein</fullName>
    </submittedName>
</protein>
<feature type="chain" id="PRO_5037436898" evidence="1">
    <location>
        <begin position="28"/>
        <end position="68"/>
    </location>
</feature>